<dbReference type="EMBL" id="NIDE01000014">
    <property type="protein sequence ID" value="OWK38403.1"/>
    <property type="molecule type" value="Genomic_DNA"/>
</dbReference>
<dbReference type="InterPro" id="IPR014338">
    <property type="entry name" value="CHP02996_rpt-companion-dom"/>
</dbReference>
<keyword evidence="2" id="KW-1185">Reference proteome</keyword>
<gene>
    <name evidence="1" type="ORF">FRUB_07523</name>
</gene>
<dbReference type="NCBIfam" id="TIGR02996">
    <property type="entry name" value="rpt_mate_G_obs"/>
    <property type="match status" value="1"/>
</dbReference>
<protein>
    <submittedName>
        <fullName evidence="1">Uncharacterized protein</fullName>
    </submittedName>
</protein>
<proteinExistence type="predicted"/>
<comment type="caution">
    <text evidence="1">The sequence shown here is derived from an EMBL/GenBank/DDBJ whole genome shotgun (WGS) entry which is preliminary data.</text>
</comment>
<sequence length="244" mass="27146">MSEPLMWGIYYDATTAGLLKACVAAYRDDTPRLVLADHWDEQGEPYGAFLRASIVARDGPPYATGEPETPQRDAAHRRAWELRNAYGGCWAGGGWHDSNDTYRFERGLLVVSTTSAGNLPNQWATRSPLVAGLRYRATTHERPPERIKDVVMQPVGLLEVGVHPTWRPERYAEALLNVPAAPHCVSLVRFTGPITQGWVDRFQAVTMLVPHAPALAHCRVEAGVITDRHRTYDTPEMVHVGGRK</sequence>
<evidence type="ECO:0000313" key="1">
    <source>
        <dbReference type="EMBL" id="OWK38403.1"/>
    </source>
</evidence>
<reference evidence="2" key="1">
    <citation type="submission" date="2017-06" db="EMBL/GenBank/DDBJ databases">
        <title>Genome analysis of Fimbriiglobus ruber SP5, the first member of the order Planctomycetales with confirmed chitinolytic capability.</title>
        <authorList>
            <person name="Ravin N.V."/>
            <person name="Rakitin A.L."/>
            <person name="Ivanova A.A."/>
            <person name="Beletsky A.V."/>
            <person name="Kulichevskaya I.S."/>
            <person name="Mardanov A.V."/>
            <person name="Dedysh S.N."/>
        </authorList>
    </citation>
    <scope>NUCLEOTIDE SEQUENCE [LARGE SCALE GENOMIC DNA]</scope>
    <source>
        <strain evidence="2">SP5</strain>
    </source>
</reference>
<organism evidence="1 2">
    <name type="scientific">Fimbriiglobus ruber</name>
    <dbReference type="NCBI Taxonomy" id="1908690"/>
    <lineage>
        <taxon>Bacteria</taxon>
        <taxon>Pseudomonadati</taxon>
        <taxon>Planctomycetota</taxon>
        <taxon>Planctomycetia</taxon>
        <taxon>Gemmatales</taxon>
        <taxon>Gemmataceae</taxon>
        <taxon>Fimbriiglobus</taxon>
    </lineage>
</organism>
<dbReference type="RefSeq" id="WP_161967848.1">
    <property type="nucleotide sequence ID" value="NZ_NIDE01000014.1"/>
</dbReference>
<dbReference type="Proteomes" id="UP000214646">
    <property type="component" value="Unassembled WGS sequence"/>
</dbReference>
<evidence type="ECO:0000313" key="2">
    <source>
        <dbReference type="Proteomes" id="UP000214646"/>
    </source>
</evidence>
<name>A0A225DBP1_9BACT</name>
<dbReference type="AlphaFoldDB" id="A0A225DBP1"/>
<accession>A0A225DBP1</accession>